<keyword evidence="6" id="KW-1015">Disulfide bond</keyword>
<evidence type="ECO:0000256" key="5">
    <source>
        <dbReference type="ARBA" id="ARBA00023136"/>
    </source>
</evidence>
<dbReference type="AlphaFoldDB" id="A0ABD3CX06"/>
<evidence type="ECO:0000256" key="9">
    <source>
        <dbReference type="SAM" id="SignalP"/>
    </source>
</evidence>
<gene>
    <name evidence="11" type="ORF">CASFOL_022416</name>
</gene>
<keyword evidence="12" id="KW-1185">Reference proteome</keyword>
<dbReference type="Pfam" id="PF07983">
    <property type="entry name" value="X8"/>
    <property type="match status" value="1"/>
</dbReference>
<dbReference type="EMBL" id="JAVIJP010000029">
    <property type="protein sequence ID" value="KAL3633654.1"/>
    <property type="molecule type" value="Genomic_DNA"/>
</dbReference>
<proteinExistence type="predicted"/>
<accession>A0ABD3CX06</accession>
<comment type="caution">
    <text evidence="11">The sequence shown here is derived from an EMBL/GenBank/DDBJ whole genome shotgun (WGS) entry which is preliminary data.</text>
</comment>
<protein>
    <recommendedName>
        <fullName evidence="10">X8 domain-containing protein</fullName>
    </recommendedName>
</protein>
<dbReference type="GO" id="GO:0098552">
    <property type="term" value="C:side of membrane"/>
    <property type="evidence" value="ECO:0007669"/>
    <property type="project" value="UniProtKB-KW"/>
</dbReference>
<comment type="subcellular location">
    <subcellularLocation>
        <location evidence="1">Cell membrane</location>
        <topology evidence="1">Lipid-anchor</topology>
        <topology evidence="1">GPI-anchor</topology>
    </subcellularLocation>
</comment>
<evidence type="ECO:0000256" key="1">
    <source>
        <dbReference type="ARBA" id="ARBA00004609"/>
    </source>
</evidence>
<dbReference type="Gene3D" id="1.20.58.1040">
    <property type="match status" value="1"/>
</dbReference>
<keyword evidence="2" id="KW-1003">Cell membrane</keyword>
<evidence type="ECO:0000256" key="4">
    <source>
        <dbReference type="ARBA" id="ARBA00022729"/>
    </source>
</evidence>
<feature type="signal peptide" evidence="9">
    <location>
        <begin position="1"/>
        <end position="27"/>
    </location>
</feature>
<keyword evidence="4 9" id="KW-0732">Signal</keyword>
<dbReference type="InterPro" id="IPR044788">
    <property type="entry name" value="X8_dom_prot"/>
</dbReference>
<dbReference type="FunFam" id="1.20.58.1040:FF:000001">
    <property type="entry name" value="Glucan endo-1,3-beta-glucosidase 4"/>
    <property type="match status" value="1"/>
</dbReference>
<dbReference type="SMART" id="SM00768">
    <property type="entry name" value="X8"/>
    <property type="match status" value="1"/>
</dbReference>
<reference evidence="12" key="1">
    <citation type="journal article" date="2024" name="IScience">
        <title>Strigolactones Initiate the Formation of Haustorium-like Structures in Castilleja.</title>
        <authorList>
            <person name="Buerger M."/>
            <person name="Peterson D."/>
            <person name="Chory J."/>
        </authorList>
    </citation>
    <scope>NUCLEOTIDE SEQUENCE [LARGE SCALE GENOMIC DNA]</scope>
</reference>
<sequence length="117" mass="12873">MSPDRICFVFALLLLMILSQNSGGLMAEWCIANEQTPDSKLQAGLDWACGIGGADCTKILPGHACYPPNTVRAHASYAFNNYYQKYKHRGATCFFQGAAIITLLDPSHDTCHYELTP</sequence>
<dbReference type="GO" id="GO:0009506">
    <property type="term" value="C:plasmodesma"/>
    <property type="evidence" value="ECO:0007669"/>
    <property type="project" value="UniProtKB-ARBA"/>
</dbReference>
<evidence type="ECO:0000256" key="6">
    <source>
        <dbReference type="ARBA" id="ARBA00023157"/>
    </source>
</evidence>
<feature type="chain" id="PRO_5044818951" description="X8 domain-containing protein" evidence="9">
    <location>
        <begin position="28"/>
        <end position="117"/>
    </location>
</feature>
<evidence type="ECO:0000256" key="2">
    <source>
        <dbReference type="ARBA" id="ARBA00022475"/>
    </source>
</evidence>
<dbReference type="PANTHER" id="PTHR31044:SF55">
    <property type="entry name" value="CARBOHYDRATE-BINDING X8 DOMAIN SUPERFAMILY PROTEIN"/>
    <property type="match status" value="1"/>
</dbReference>
<evidence type="ECO:0000256" key="7">
    <source>
        <dbReference type="ARBA" id="ARBA00023180"/>
    </source>
</evidence>
<evidence type="ECO:0000313" key="12">
    <source>
        <dbReference type="Proteomes" id="UP001632038"/>
    </source>
</evidence>
<evidence type="ECO:0000256" key="3">
    <source>
        <dbReference type="ARBA" id="ARBA00022622"/>
    </source>
</evidence>
<evidence type="ECO:0000313" key="11">
    <source>
        <dbReference type="EMBL" id="KAL3633654.1"/>
    </source>
</evidence>
<dbReference type="InterPro" id="IPR012946">
    <property type="entry name" value="X8"/>
</dbReference>
<evidence type="ECO:0000256" key="8">
    <source>
        <dbReference type="ARBA" id="ARBA00023288"/>
    </source>
</evidence>
<keyword evidence="8" id="KW-0449">Lipoprotein</keyword>
<name>A0ABD3CX06_9LAMI</name>
<dbReference type="Proteomes" id="UP001632038">
    <property type="component" value="Unassembled WGS sequence"/>
</dbReference>
<feature type="domain" description="X8" evidence="10">
    <location>
        <begin position="28"/>
        <end position="113"/>
    </location>
</feature>
<dbReference type="PANTHER" id="PTHR31044">
    <property type="entry name" value="BETA-1,3 GLUCANASE"/>
    <property type="match status" value="1"/>
</dbReference>
<keyword evidence="7" id="KW-0325">Glycoprotein</keyword>
<evidence type="ECO:0000259" key="10">
    <source>
        <dbReference type="SMART" id="SM00768"/>
    </source>
</evidence>
<dbReference type="GO" id="GO:0005886">
    <property type="term" value="C:plasma membrane"/>
    <property type="evidence" value="ECO:0007669"/>
    <property type="project" value="UniProtKB-SubCell"/>
</dbReference>
<organism evidence="11 12">
    <name type="scientific">Castilleja foliolosa</name>
    <dbReference type="NCBI Taxonomy" id="1961234"/>
    <lineage>
        <taxon>Eukaryota</taxon>
        <taxon>Viridiplantae</taxon>
        <taxon>Streptophyta</taxon>
        <taxon>Embryophyta</taxon>
        <taxon>Tracheophyta</taxon>
        <taxon>Spermatophyta</taxon>
        <taxon>Magnoliopsida</taxon>
        <taxon>eudicotyledons</taxon>
        <taxon>Gunneridae</taxon>
        <taxon>Pentapetalae</taxon>
        <taxon>asterids</taxon>
        <taxon>lamiids</taxon>
        <taxon>Lamiales</taxon>
        <taxon>Orobanchaceae</taxon>
        <taxon>Pedicularideae</taxon>
        <taxon>Castillejinae</taxon>
        <taxon>Castilleja</taxon>
    </lineage>
</organism>
<keyword evidence="5" id="KW-0472">Membrane</keyword>
<keyword evidence="3" id="KW-0336">GPI-anchor</keyword>